<reference evidence="1" key="1">
    <citation type="journal article" date="2015" name="Nature">
        <title>Complex archaea that bridge the gap between prokaryotes and eukaryotes.</title>
        <authorList>
            <person name="Spang A."/>
            <person name="Saw J.H."/>
            <person name="Jorgensen S.L."/>
            <person name="Zaremba-Niedzwiedzka K."/>
            <person name="Martijn J."/>
            <person name="Lind A.E."/>
            <person name="van Eijk R."/>
            <person name="Schleper C."/>
            <person name="Guy L."/>
            <person name="Ettema T.J."/>
        </authorList>
    </citation>
    <scope>NUCLEOTIDE SEQUENCE</scope>
</reference>
<dbReference type="AlphaFoldDB" id="A0A0F9PRR7"/>
<protein>
    <submittedName>
        <fullName evidence="1">Uncharacterized protein</fullName>
    </submittedName>
</protein>
<name>A0A0F9PRR7_9ZZZZ</name>
<proteinExistence type="predicted"/>
<organism evidence="1">
    <name type="scientific">marine sediment metagenome</name>
    <dbReference type="NCBI Taxonomy" id="412755"/>
    <lineage>
        <taxon>unclassified sequences</taxon>
        <taxon>metagenomes</taxon>
        <taxon>ecological metagenomes</taxon>
    </lineage>
</organism>
<accession>A0A0F9PRR7</accession>
<dbReference type="EMBL" id="LAZR01005957">
    <property type="protein sequence ID" value="KKM95827.1"/>
    <property type="molecule type" value="Genomic_DNA"/>
</dbReference>
<sequence length="98" mass="11878">MDVTQSLEVITKYRTRLIHECPAEGPMDWSPSEQEQRNHLVHMLNRMEEMLDTARFPVTNWDKFNRWLGFVQGCLWNLGEYTLNEMREHNRRPMKKVE</sequence>
<evidence type="ECO:0000313" key="1">
    <source>
        <dbReference type="EMBL" id="KKM95827.1"/>
    </source>
</evidence>
<gene>
    <name evidence="1" type="ORF">LCGC14_1184220</name>
</gene>
<comment type="caution">
    <text evidence="1">The sequence shown here is derived from an EMBL/GenBank/DDBJ whole genome shotgun (WGS) entry which is preliminary data.</text>
</comment>